<evidence type="ECO:0000313" key="1">
    <source>
        <dbReference type="EMBL" id="MBO8429041.1"/>
    </source>
</evidence>
<dbReference type="PROSITE" id="PS51257">
    <property type="entry name" value="PROKAR_LIPOPROTEIN"/>
    <property type="match status" value="1"/>
</dbReference>
<dbReference type="EMBL" id="JADINB010000084">
    <property type="protein sequence ID" value="MBO8429041.1"/>
    <property type="molecule type" value="Genomic_DNA"/>
</dbReference>
<reference evidence="1" key="1">
    <citation type="submission" date="2020-10" db="EMBL/GenBank/DDBJ databases">
        <authorList>
            <person name="Gilroy R."/>
        </authorList>
    </citation>
    <scope>NUCLEOTIDE SEQUENCE</scope>
    <source>
        <strain evidence="1">15467</strain>
    </source>
</reference>
<accession>A0A9D9DKQ5</accession>
<proteinExistence type="predicted"/>
<comment type="caution">
    <text evidence="1">The sequence shown here is derived from an EMBL/GenBank/DDBJ whole genome shotgun (WGS) entry which is preliminary data.</text>
</comment>
<dbReference type="AlphaFoldDB" id="A0A9D9DKQ5"/>
<dbReference type="Proteomes" id="UP000823635">
    <property type="component" value="Unassembled WGS sequence"/>
</dbReference>
<protein>
    <recommendedName>
        <fullName evidence="3">Lipoprotein</fullName>
    </recommendedName>
</protein>
<evidence type="ECO:0000313" key="2">
    <source>
        <dbReference type="Proteomes" id="UP000823635"/>
    </source>
</evidence>
<sequence length="143" mass="16543">MKDFIRAILVCSACCAFFSCEDFFMENSDYAEKFVTMYDAGFVRDGDYLYRYSEAECQKVVNAGRQMLRYQDDDQGSYVHFEMSSFPMSEGMPGDGGAIDTKIIWFDGSKTDVFILPLAIMKEEGEKYWLWNMESRMGIIAEF</sequence>
<gene>
    <name evidence="1" type="ORF">IAC68_03790</name>
</gene>
<organism evidence="1 2">
    <name type="scientific">Candidatus Egerieousia excrementavium</name>
    <dbReference type="NCBI Taxonomy" id="2840778"/>
    <lineage>
        <taxon>Bacteria</taxon>
        <taxon>Pseudomonadati</taxon>
        <taxon>Bacteroidota</taxon>
        <taxon>Bacteroidia</taxon>
        <taxon>Bacteroidales</taxon>
        <taxon>Candidatus Egerieousia</taxon>
    </lineage>
</organism>
<reference evidence="1" key="2">
    <citation type="journal article" date="2021" name="PeerJ">
        <title>Extensive microbial diversity within the chicken gut microbiome revealed by metagenomics and culture.</title>
        <authorList>
            <person name="Gilroy R."/>
            <person name="Ravi A."/>
            <person name="Getino M."/>
            <person name="Pursley I."/>
            <person name="Horton D.L."/>
            <person name="Alikhan N.F."/>
            <person name="Baker D."/>
            <person name="Gharbi K."/>
            <person name="Hall N."/>
            <person name="Watson M."/>
            <person name="Adriaenssens E.M."/>
            <person name="Foster-Nyarko E."/>
            <person name="Jarju S."/>
            <person name="Secka A."/>
            <person name="Antonio M."/>
            <person name="Oren A."/>
            <person name="Chaudhuri R.R."/>
            <person name="La Ragione R."/>
            <person name="Hildebrand F."/>
            <person name="Pallen M.J."/>
        </authorList>
    </citation>
    <scope>NUCLEOTIDE SEQUENCE</scope>
    <source>
        <strain evidence="1">15467</strain>
    </source>
</reference>
<evidence type="ECO:0008006" key="3">
    <source>
        <dbReference type="Google" id="ProtNLM"/>
    </source>
</evidence>
<name>A0A9D9DKQ5_9BACT</name>